<keyword evidence="2" id="KW-1185">Reference proteome</keyword>
<evidence type="ECO:0000313" key="2">
    <source>
        <dbReference type="Proteomes" id="UP000270471"/>
    </source>
</evidence>
<evidence type="ECO:0000313" key="1">
    <source>
        <dbReference type="EMBL" id="RMB83656.1"/>
    </source>
</evidence>
<sequence length="493" mass="54464">MPLPADNTPWPPPQWARHYREMAVDDAWYSGDRHRLSSLYRAQATRERKWRLWGRRKQGDTRPDHRLHVPLAGDIAATSADLLFADMPKITVEDAATQARLDDLADRGRLQSLCLGAAEQAAALSGVYLRTTWDRDVADYPLITSVQPDQAIPEFRFGMLRSVLFWRELPSQHTDREVWRHIEAHEPGYVRHALYLGTRNNLGRLMSLVDHTETHGLVDSLDAAGDGQTISTGIQQLTASYVPNMLPNRLHRTAPIGRSDYAAPIHDLFDSLDETWTSWMRDIRLARARLIVPDAYLRDNGPGQGATFDGEAEVWAGLKIPPNEGGTGITLAQFKIRVAEHKATAESLVTQAAQSAGYSPSSLGLDSDGQPVTATEVDDRFRRSRTTRTKKAGHWRHALAEQLHVQLLLDRALFGSRVTPQRPTVEFGSGVAESMQSVGTTLDLLARAGAVSTATKVKVLHPEWDDTAVKAEVALILAETGASAPDPVGAFPL</sequence>
<protein>
    <submittedName>
        <fullName evidence="1">Phage capsid protein</fullName>
    </submittedName>
</protein>
<dbReference type="Proteomes" id="UP000270471">
    <property type="component" value="Unassembled WGS sequence"/>
</dbReference>
<dbReference type="EMBL" id="PENI01000015">
    <property type="protein sequence ID" value="RMB83656.1"/>
    <property type="molecule type" value="Genomic_DNA"/>
</dbReference>
<reference evidence="1 2" key="1">
    <citation type="submission" date="2017-11" db="EMBL/GenBank/DDBJ databases">
        <title>Draft genome of actinobacteria isolated from guarana (Paullinia cupana (Mart.) Ducke.</title>
        <authorList>
            <person name="Siqueira K.A."/>
            <person name="Liotti R.G."/>
            <person name="Mendes T.A.O."/>
            <person name="Soares M.A."/>
        </authorList>
    </citation>
    <scope>NUCLEOTIDE SEQUENCE [LARGE SCALE GENOMIC DNA]</scope>
    <source>
        <strain evidence="1 2">193</strain>
    </source>
</reference>
<dbReference type="RefSeq" id="WP_121891657.1">
    <property type="nucleotide sequence ID" value="NZ_PENI01000015.1"/>
</dbReference>
<organism evidence="1 2">
    <name type="scientific">Streptomyces shenzhenensis</name>
    <dbReference type="NCBI Taxonomy" id="943815"/>
    <lineage>
        <taxon>Bacteria</taxon>
        <taxon>Bacillati</taxon>
        <taxon>Actinomycetota</taxon>
        <taxon>Actinomycetes</taxon>
        <taxon>Kitasatosporales</taxon>
        <taxon>Streptomycetaceae</taxon>
        <taxon>Streptomyces</taxon>
    </lineage>
</organism>
<comment type="caution">
    <text evidence="1">The sequence shown here is derived from an EMBL/GenBank/DDBJ whole genome shotgun (WGS) entry which is preliminary data.</text>
</comment>
<name>A0A3M0INP3_9ACTN</name>
<dbReference type="AlphaFoldDB" id="A0A3M0INP3"/>
<accession>A0A3M0INP3</accession>
<dbReference type="OrthoDB" id="3268708at2"/>
<proteinExistence type="predicted"/>
<gene>
    <name evidence="1" type="ORF">CTZ28_23350</name>
</gene>